<dbReference type="Proteomes" id="UP000240243">
    <property type="component" value="Unassembled WGS sequence"/>
</dbReference>
<dbReference type="RefSeq" id="WP_106728822.1">
    <property type="nucleotide sequence ID" value="NZ_PXYG01000002.1"/>
</dbReference>
<comment type="caution">
    <text evidence="1">The sequence shown here is derived from an EMBL/GenBank/DDBJ whole genome shotgun (WGS) entry which is preliminary data.</text>
</comment>
<protein>
    <submittedName>
        <fullName evidence="1">Uncharacterized protein</fullName>
    </submittedName>
</protein>
<proteinExistence type="predicted"/>
<evidence type="ECO:0000313" key="1">
    <source>
        <dbReference type="EMBL" id="PSJ46205.1"/>
    </source>
</evidence>
<dbReference type="AlphaFoldDB" id="A0A2P7R7K3"/>
<organism evidence="1 2">
    <name type="scientific">Zobellella endophytica</name>
    <dbReference type="NCBI Taxonomy" id="2116700"/>
    <lineage>
        <taxon>Bacteria</taxon>
        <taxon>Pseudomonadati</taxon>
        <taxon>Pseudomonadota</taxon>
        <taxon>Gammaproteobacteria</taxon>
        <taxon>Aeromonadales</taxon>
        <taxon>Aeromonadaceae</taxon>
        <taxon>Zobellella</taxon>
    </lineage>
</organism>
<keyword evidence="2" id="KW-1185">Reference proteome</keyword>
<dbReference type="OrthoDB" id="5592777at2"/>
<sequence>MDGRLVLIFWLLPLPLLANDPEWRFTLNPPSMIGEQPRRYGLDIELRENEEGRARLAAYPRLQLTPQSSVSLSLKDYRPNLNFDGRRYKASLRLRGDGVKLSIRPTDPRNRLEIDLKVTDDESGLDLRYKF</sequence>
<dbReference type="EMBL" id="PXYG01000002">
    <property type="protein sequence ID" value="PSJ46205.1"/>
    <property type="molecule type" value="Genomic_DNA"/>
</dbReference>
<name>A0A2P7R7K3_9GAMM</name>
<gene>
    <name evidence="1" type="ORF">C7H85_06055</name>
</gene>
<evidence type="ECO:0000313" key="2">
    <source>
        <dbReference type="Proteomes" id="UP000240243"/>
    </source>
</evidence>
<accession>A0A2P7R7K3</accession>
<reference evidence="1 2" key="1">
    <citation type="submission" date="2018-03" db="EMBL/GenBank/DDBJ databases">
        <title>The draft genome of Zobellella sp. 59N8.</title>
        <authorList>
            <person name="Liu L."/>
            <person name="Li L."/>
            <person name="Zhang X."/>
            <person name="Liang L."/>
            <person name="Wang T."/>
        </authorList>
    </citation>
    <scope>NUCLEOTIDE SEQUENCE [LARGE SCALE GENOMIC DNA]</scope>
    <source>
        <strain evidence="1 2">59N8</strain>
    </source>
</reference>